<organism evidence="1 2">
    <name type="scientific">Liparis tanakae</name>
    <name type="common">Tanaka's snailfish</name>
    <dbReference type="NCBI Taxonomy" id="230148"/>
    <lineage>
        <taxon>Eukaryota</taxon>
        <taxon>Metazoa</taxon>
        <taxon>Chordata</taxon>
        <taxon>Craniata</taxon>
        <taxon>Vertebrata</taxon>
        <taxon>Euteleostomi</taxon>
        <taxon>Actinopterygii</taxon>
        <taxon>Neopterygii</taxon>
        <taxon>Teleostei</taxon>
        <taxon>Neoteleostei</taxon>
        <taxon>Acanthomorphata</taxon>
        <taxon>Eupercaria</taxon>
        <taxon>Perciformes</taxon>
        <taxon>Cottioidei</taxon>
        <taxon>Cottales</taxon>
        <taxon>Liparidae</taxon>
        <taxon>Liparis</taxon>
    </lineage>
</organism>
<proteinExistence type="predicted"/>
<comment type="caution">
    <text evidence="1">The sequence shown here is derived from an EMBL/GenBank/DDBJ whole genome shotgun (WGS) entry which is preliminary data.</text>
</comment>
<dbReference type="EMBL" id="SRLO01000195">
    <property type="protein sequence ID" value="TNN68056.1"/>
    <property type="molecule type" value="Genomic_DNA"/>
</dbReference>
<evidence type="ECO:0000313" key="2">
    <source>
        <dbReference type="Proteomes" id="UP000314294"/>
    </source>
</evidence>
<evidence type="ECO:0000313" key="1">
    <source>
        <dbReference type="EMBL" id="TNN68056.1"/>
    </source>
</evidence>
<accession>A0A4Z2HQD5</accession>
<keyword evidence="2" id="KW-1185">Reference proteome</keyword>
<name>A0A4Z2HQD5_9TELE</name>
<protein>
    <submittedName>
        <fullName evidence="1">Uncharacterized protein</fullName>
    </submittedName>
</protein>
<dbReference type="AlphaFoldDB" id="A0A4Z2HQD5"/>
<reference evidence="1 2" key="1">
    <citation type="submission" date="2019-03" db="EMBL/GenBank/DDBJ databases">
        <title>First draft genome of Liparis tanakae, snailfish: a comprehensive survey of snailfish specific genes.</title>
        <authorList>
            <person name="Kim W."/>
            <person name="Song I."/>
            <person name="Jeong J.-H."/>
            <person name="Kim D."/>
            <person name="Kim S."/>
            <person name="Ryu S."/>
            <person name="Song J.Y."/>
            <person name="Lee S.K."/>
        </authorList>
    </citation>
    <scope>NUCLEOTIDE SEQUENCE [LARGE SCALE GENOMIC DNA]</scope>
    <source>
        <tissue evidence="1">Muscle</tissue>
    </source>
</reference>
<dbReference type="Proteomes" id="UP000314294">
    <property type="component" value="Unassembled WGS sequence"/>
</dbReference>
<sequence length="79" mass="8596">MGSVKFCEMTDRPEGHTAGCASSLGNSIPLIQVTVPRLSSAKPSATFQVALAHTNMRKSRRTNIRAANCPGEKRRKLKK</sequence>
<gene>
    <name evidence="1" type="ORF">EYF80_021701</name>
</gene>